<dbReference type="PROSITE" id="PS50157">
    <property type="entry name" value="ZINC_FINGER_C2H2_2"/>
    <property type="match status" value="1"/>
</dbReference>
<dbReference type="Proteomes" id="UP000019487">
    <property type="component" value="Unassembled WGS sequence"/>
</dbReference>
<keyword evidence="4" id="KW-1185">Reference proteome</keyword>
<accession>W9CM08</accession>
<comment type="caution">
    <text evidence="3">The sequence shown here is derived from an EMBL/GenBank/DDBJ whole genome shotgun (WGS) entry which is preliminary data.</text>
</comment>
<organism evidence="3 4">
    <name type="scientific">Sclerotinia borealis (strain F-4128)</name>
    <dbReference type="NCBI Taxonomy" id="1432307"/>
    <lineage>
        <taxon>Eukaryota</taxon>
        <taxon>Fungi</taxon>
        <taxon>Dikarya</taxon>
        <taxon>Ascomycota</taxon>
        <taxon>Pezizomycotina</taxon>
        <taxon>Leotiomycetes</taxon>
        <taxon>Helotiales</taxon>
        <taxon>Sclerotiniaceae</taxon>
        <taxon>Sclerotinia</taxon>
    </lineage>
</organism>
<dbReference type="HOGENOM" id="CLU_824280_0_0_1"/>
<reference evidence="3 4" key="1">
    <citation type="journal article" date="2014" name="Genome Announc.">
        <title>Draft genome sequence of Sclerotinia borealis, a psychrophilic plant pathogenic fungus.</title>
        <authorList>
            <person name="Mardanov A.V."/>
            <person name="Beletsky A.V."/>
            <person name="Kadnikov V.V."/>
            <person name="Ignatov A.N."/>
            <person name="Ravin N.V."/>
        </authorList>
    </citation>
    <scope>NUCLEOTIDE SEQUENCE [LARGE SCALE GENOMIC DNA]</scope>
    <source>
        <strain evidence="4">F-4157</strain>
    </source>
</reference>
<keyword evidence="1" id="KW-0862">Zinc</keyword>
<dbReference type="GO" id="GO:0008270">
    <property type="term" value="F:zinc ion binding"/>
    <property type="evidence" value="ECO:0007669"/>
    <property type="project" value="UniProtKB-KW"/>
</dbReference>
<evidence type="ECO:0000313" key="3">
    <source>
        <dbReference type="EMBL" id="ESZ95570.1"/>
    </source>
</evidence>
<gene>
    <name evidence="3" type="ORF">SBOR_4050</name>
</gene>
<keyword evidence="1" id="KW-0479">Metal-binding</keyword>
<feature type="domain" description="C2H2-type" evidence="2">
    <location>
        <begin position="198"/>
        <end position="235"/>
    </location>
</feature>
<protein>
    <recommendedName>
        <fullName evidence="2">C2H2-type domain-containing protein</fullName>
    </recommendedName>
</protein>
<sequence length="337" mass="38734">MASTLEKSHGFWWHSNMKQQYCTLRTYRQLMSVVLLHKGVEGVVVTPEVDDSNDALIFPDNGDDLITTICNFLILLAAHIKKDNKKSRRNSILGVRQRRSNISTKLEAPEEQALAGIDEYISMMNLVMDFAPESSTDKHCPLCAESPFRTEKEKDKVYRDITGLNSHLRGPTHTLFGELKAQHESLANEFDVTETHPYRCQYGCGRKFDKFTRLVGHFRREDPLKHGEIHDMLRRQDGWHDDATYPVYMTNGSRQRKRVRDKTGELLKPPKKFMQELLARPPNPFIQSNQHLLVEHGTDLLAGRRHLLVENGTDLLAGRRHLLVGNETNLLEGRKQS</sequence>
<name>W9CM08_SCLBF</name>
<dbReference type="AlphaFoldDB" id="W9CM08"/>
<dbReference type="EMBL" id="AYSA01000180">
    <property type="protein sequence ID" value="ESZ95570.1"/>
    <property type="molecule type" value="Genomic_DNA"/>
</dbReference>
<dbReference type="OrthoDB" id="10417352at2759"/>
<keyword evidence="1" id="KW-0863">Zinc-finger</keyword>
<evidence type="ECO:0000259" key="2">
    <source>
        <dbReference type="PROSITE" id="PS50157"/>
    </source>
</evidence>
<proteinExistence type="predicted"/>
<evidence type="ECO:0000313" key="4">
    <source>
        <dbReference type="Proteomes" id="UP000019487"/>
    </source>
</evidence>
<dbReference type="InterPro" id="IPR013087">
    <property type="entry name" value="Znf_C2H2_type"/>
</dbReference>
<evidence type="ECO:0000256" key="1">
    <source>
        <dbReference type="PROSITE-ProRule" id="PRU00042"/>
    </source>
</evidence>